<dbReference type="AlphaFoldDB" id="W6SF71"/>
<dbReference type="SFLD" id="SFLDS00029">
    <property type="entry name" value="Radical_SAM"/>
    <property type="match status" value="1"/>
</dbReference>
<dbReference type="CDD" id="cd01335">
    <property type="entry name" value="Radical_SAM"/>
    <property type="match status" value="1"/>
</dbReference>
<dbReference type="InterPro" id="IPR006158">
    <property type="entry name" value="Cobalamin-bd"/>
</dbReference>
<evidence type="ECO:0000256" key="2">
    <source>
        <dbReference type="ARBA" id="ARBA00022691"/>
    </source>
</evidence>
<dbReference type="InterPro" id="IPR007197">
    <property type="entry name" value="rSAM"/>
</dbReference>
<keyword evidence="4" id="KW-0408">Iron</keyword>
<dbReference type="PANTHER" id="PTHR43409">
    <property type="entry name" value="ANAEROBIC MAGNESIUM-PROTOPORPHYRIN IX MONOMETHYL ESTER CYCLASE-RELATED"/>
    <property type="match status" value="1"/>
</dbReference>
<evidence type="ECO:0000256" key="5">
    <source>
        <dbReference type="ARBA" id="ARBA00023014"/>
    </source>
</evidence>
<dbReference type="GO" id="GO:0005829">
    <property type="term" value="C:cytosol"/>
    <property type="evidence" value="ECO:0007669"/>
    <property type="project" value="TreeGrafter"/>
</dbReference>
<dbReference type="PROSITE" id="PS51332">
    <property type="entry name" value="B12_BINDING"/>
    <property type="match status" value="1"/>
</dbReference>
<dbReference type="Gene3D" id="3.80.30.20">
    <property type="entry name" value="tm_1862 like domain"/>
    <property type="match status" value="1"/>
</dbReference>
<evidence type="ECO:0000259" key="6">
    <source>
        <dbReference type="PROSITE" id="PS51332"/>
    </source>
</evidence>
<dbReference type="InterPro" id="IPR051198">
    <property type="entry name" value="BchE-like"/>
</dbReference>
<dbReference type="InterPro" id="IPR036724">
    <property type="entry name" value="Cobalamin-bd_sf"/>
</dbReference>
<sequence length="555" mass="65765">MKVVLVGINSQYFHSNLAIRYLKAFNKDLNCEIILKEFTINDRKDNIVKELYKEEADIIGFSTYIWNVTLIKEISEILKIINGNIEIFYGGPEVSYSPMDILKEFSGDYIIEGEGEETFREFLIEKLKSNGKENLFDIKGLYVKEEEEIIYGGRRPLMDMEKLIFPYEEDEDLRNKIAYYEGSRGCPFMCSYCLSSTTHGVRFLNIDRVKKELKYFIDKDVSLVKFVDRTFNCNHKFAKEIWSYLIECGGNTTFHFEISADLLTKEEIEILSKAPKDKFQFEVGVQTTNNEVLRNINRFVNYENIKEKVDEIKKYKNIKQHLDLIAGLPGEDLESFVKSFNDVYAIEPEEIQLGFLKLLKGSKMREESEKWGMKSSPYPPYEILYNNKISYKNILLLKKVEEMVDKYYNAGKFDISIKFLIKYFDTPFEFYKALGEFYDEKGYFKRNISNTDYYKVLLDFSLQIIKKDVDIFLNLLKHEYLLYNKKKWIPDFLDRIYLDKKVEKDLKKGLAKQDHIELYNYDVLRFIQEDIIDMEKNVLIYYQNGKVKSIPLINY</sequence>
<dbReference type="PANTHER" id="PTHR43409:SF16">
    <property type="entry name" value="SLR0320 PROTEIN"/>
    <property type="match status" value="1"/>
</dbReference>
<comment type="cofactor">
    <cofactor evidence="1">
        <name>[4Fe-4S] cluster</name>
        <dbReference type="ChEBI" id="CHEBI:49883"/>
    </cofactor>
</comment>
<dbReference type="Proteomes" id="UP000019426">
    <property type="component" value="Chromosome M2/40_rep1"/>
</dbReference>
<gene>
    <name evidence="8" type="ORF">CM240_1196</name>
</gene>
<dbReference type="SUPFAM" id="SSF52242">
    <property type="entry name" value="Cobalamin (vitamin B12)-binding domain"/>
    <property type="match status" value="1"/>
</dbReference>
<feature type="domain" description="B12-binding" evidence="6">
    <location>
        <begin position="1"/>
        <end position="133"/>
    </location>
</feature>
<dbReference type="HOGENOM" id="CLU_021572_1_0_9"/>
<proteinExistence type="predicted"/>
<dbReference type="InterPro" id="IPR023404">
    <property type="entry name" value="rSAM_horseshoe"/>
</dbReference>
<keyword evidence="2" id="KW-0949">S-adenosyl-L-methionine</keyword>
<name>W6SF71_9CLOT</name>
<dbReference type="KEGG" id="clt:CM240_1196"/>
<dbReference type="SFLD" id="SFLDG01082">
    <property type="entry name" value="B12-binding_domain_containing"/>
    <property type="match status" value="1"/>
</dbReference>
<dbReference type="RefSeq" id="WP_044037365.1">
    <property type="nucleotide sequence ID" value="NZ_HG917868.1"/>
</dbReference>
<dbReference type="InterPro" id="IPR006638">
    <property type="entry name" value="Elp3/MiaA/NifB-like_rSAM"/>
</dbReference>
<evidence type="ECO:0000256" key="1">
    <source>
        <dbReference type="ARBA" id="ARBA00001966"/>
    </source>
</evidence>
<evidence type="ECO:0000256" key="3">
    <source>
        <dbReference type="ARBA" id="ARBA00022723"/>
    </source>
</evidence>
<dbReference type="Pfam" id="PF02310">
    <property type="entry name" value="B12-binding"/>
    <property type="match status" value="1"/>
</dbReference>
<dbReference type="eggNOG" id="COG1032">
    <property type="taxonomic scope" value="Bacteria"/>
</dbReference>
<evidence type="ECO:0000256" key="4">
    <source>
        <dbReference type="ARBA" id="ARBA00023004"/>
    </source>
</evidence>
<dbReference type="GO" id="GO:0003824">
    <property type="term" value="F:catalytic activity"/>
    <property type="evidence" value="ECO:0007669"/>
    <property type="project" value="InterPro"/>
</dbReference>
<keyword evidence="9" id="KW-1185">Reference proteome</keyword>
<dbReference type="CDD" id="cd02068">
    <property type="entry name" value="radical_SAM_B12_BD"/>
    <property type="match status" value="1"/>
</dbReference>
<dbReference type="SMART" id="SM00729">
    <property type="entry name" value="Elp3"/>
    <property type="match status" value="1"/>
</dbReference>
<dbReference type="GO" id="GO:0051536">
    <property type="term" value="F:iron-sulfur cluster binding"/>
    <property type="evidence" value="ECO:0007669"/>
    <property type="project" value="UniProtKB-KW"/>
</dbReference>
<dbReference type="Gene3D" id="3.40.50.280">
    <property type="entry name" value="Cobalamin-binding domain"/>
    <property type="match status" value="1"/>
</dbReference>
<evidence type="ECO:0000259" key="7">
    <source>
        <dbReference type="PROSITE" id="PS51918"/>
    </source>
</evidence>
<dbReference type="InterPro" id="IPR058240">
    <property type="entry name" value="rSAM_sf"/>
</dbReference>
<dbReference type="PATRIC" id="fig|1216932.3.peg.1188"/>
<dbReference type="OrthoDB" id="9801424at2"/>
<accession>W6SF71</accession>
<keyword evidence="5" id="KW-0411">Iron-sulfur</keyword>
<reference evidence="8 9" key="1">
    <citation type="submission" date="2013-11" db="EMBL/GenBank/DDBJ databases">
        <title>Complete genome sequence of Clostridum sp. M2/40.</title>
        <authorList>
            <person name="Wibberg D."/>
            <person name="Puehler A."/>
            <person name="Schlueter A."/>
        </authorList>
    </citation>
    <scope>NUCLEOTIDE SEQUENCE [LARGE SCALE GENOMIC DNA]</scope>
    <source>
        <strain evidence="9">M2/40</strain>
    </source>
</reference>
<organism evidence="8 9">
    <name type="scientific">Clostridium bornimense</name>
    <dbReference type="NCBI Taxonomy" id="1216932"/>
    <lineage>
        <taxon>Bacteria</taxon>
        <taxon>Bacillati</taxon>
        <taxon>Bacillota</taxon>
        <taxon>Clostridia</taxon>
        <taxon>Eubacteriales</taxon>
        <taxon>Clostridiaceae</taxon>
        <taxon>Clostridium</taxon>
    </lineage>
</organism>
<dbReference type="PROSITE" id="PS51918">
    <property type="entry name" value="RADICAL_SAM"/>
    <property type="match status" value="1"/>
</dbReference>
<protein>
    <submittedName>
        <fullName evidence="8">Radical SAM protein</fullName>
    </submittedName>
</protein>
<dbReference type="STRING" id="1216932.CM240_1196"/>
<dbReference type="GO" id="GO:0031419">
    <property type="term" value="F:cobalamin binding"/>
    <property type="evidence" value="ECO:0007669"/>
    <property type="project" value="InterPro"/>
</dbReference>
<dbReference type="Pfam" id="PF04055">
    <property type="entry name" value="Radical_SAM"/>
    <property type="match status" value="1"/>
</dbReference>
<feature type="domain" description="Radical SAM core" evidence="7">
    <location>
        <begin position="172"/>
        <end position="395"/>
    </location>
</feature>
<dbReference type="Pfam" id="PF13311">
    <property type="entry name" value="DUF4080"/>
    <property type="match status" value="1"/>
</dbReference>
<dbReference type="InterPro" id="IPR025288">
    <property type="entry name" value="DUF4080"/>
</dbReference>
<evidence type="ECO:0000313" key="9">
    <source>
        <dbReference type="Proteomes" id="UP000019426"/>
    </source>
</evidence>
<dbReference type="EMBL" id="HG917868">
    <property type="protein sequence ID" value="CDM68360.1"/>
    <property type="molecule type" value="Genomic_DNA"/>
</dbReference>
<evidence type="ECO:0000313" key="8">
    <source>
        <dbReference type="EMBL" id="CDM68360.1"/>
    </source>
</evidence>
<keyword evidence="3" id="KW-0479">Metal-binding</keyword>
<dbReference type="SUPFAM" id="SSF102114">
    <property type="entry name" value="Radical SAM enzymes"/>
    <property type="match status" value="1"/>
</dbReference>
<dbReference type="GO" id="GO:0046872">
    <property type="term" value="F:metal ion binding"/>
    <property type="evidence" value="ECO:0007669"/>
    <property type="project" value="UniProtKB-KW"/>
</dbReference>